<evidence type="ECO:0000313" key="4">
    <source>
        <dbReference type="Proteomes" id="UP000466442"/>
    </source>
</evidence>
<name>A0A6A4K7Q8_APOLU</name>
<dbReference type="Gene3D" id="2.40.10.10">
    <property type="entry name" value="Trypsin-like serine proteases"/>
    <property type="match status" value="1"/>
</dbReference>
<reference evidence="3" key="1">
    <citation type="journal article" date="2021" name="Mol. Ecol. Resour.">
        <title>Apolygus lucorum genome provides insights into omnivorousness and mesophyll feeding.</title>
        <authorList>
            <person name="Liu Y."/>
            <person name="Liu H."/>
            <person name="Wang H."/>
            <person name="Huang T."/>
            <person name="Liu B."/>
            <person name="Yang B."/>
            <person name="Yin L."/>
            <person name="Li B."/>
            <person name="Zhang Y."/>
            <person name="Zhang S."/>
            <person name="Jiang F."/>
            <person name="Zhang X."/>
            <person name="Ren Y."/>
            <person name="Wang B."/>
            <person name="Wang S."/>
            <person name="Lu Y."/>
            <person name="Wu K."/>
            <person name="Fan W."/>
            <person name="Wang G."/>
        </authorList>
    </citation>
    <scope>NUCLEOTIDE SEQUENCE</scope>
    <source>
        <strain evidence="3">12Hb</strain>
    </source>
</reference>
<dbReference type="SUPFAM" id="SSF50494">
    <property type="entry name" value="Trypsin-like serine proteases"/>
    <property type="match status" value="1"/>
</dbReference>
<organism evidence="3 4">
    <name type="scientific">Apolygus lucorum</name>
    <name type="common">Small green plant bug</name>
    <name type="synonym">Lygocoris lucorum</name>
    <dbReference type="NCBI Taxonomy" id="248454"/>
    <lineage>
        <taxon>Eukaryota</taxon>
        <taxon>Metazoa</taxon>
        <taxon>Ecdysozoa</taxon>
        <taxon>Arthropoda</taxon>
        <taxon>Hexapoda</taxon>
        <taxon>Insecta</taxon>
        <taxon>Pterygota</taxon>
        <taxon>Neoptera</taxon>
        <taxon>Paraneoptera</taxon>
        <taxon>Hemiptera</taxon>
        <taxon>Heteroptera</taxon>
        <taxon>Panheteroptera</taxon>
        <taxon>Cimicomorpha</taxon>
        <taxon>Miridae</taxon>
        <taxon>Mirini</taxon>
        <taxon>Apolygus</taxon>
    </lineage>
</organism>
<protein>
    <recommendedName>
        <fullName evidence="5">Peptidase S1 domain-containing protein</fullName>
    </recommendedName>
</protein>
<evidence type="ECO:0000256" key="1">
    <source>
        <dbReference type="ARBA" id="ARBA00023157"/>
    </source>
</evidence>
<proteinExistence type="inferred from homology"/>
<dbReference type="Proteomes" id="UP000466442">
    <property type="component" value="Unassembled WGS sequence"/>
</dbReference>
<dbReference type="EMBL" id="WIXP02000007">
    <property type="protein sequence ID" value="KAF6207888.1"/>
    <property type="molecule type" value="Genomic_DNA"/>
</dbReference>
<sequence length="340" mass="38625">MLVEVISWLAVFTASVRAVHNVDFSRWSVNIVRLEDGKFICDATLVTYKDALTSCECATQTDFIFPEFFRKVPEQYNLTTRRFEHQYGYQAQRVKQFVLHPKCTSHNLITGFFSFNYAIAESEKPFQDFEKAILPVDLPTLDYAIVNFTIWQALSDHQSCGILVWNGAAKNPAHSETVVLHKTCEEILCNQLGRSCPLSLEEKGVLCLRFYKQPDDYDNYDDDYVRSLDYIREDALMRNISLPDKVQRSKKKTLGDSSRCTGEILSGAPLICYGFFMGITAPGVCTTEVPFLVARIEPALEFVYKHIEGERSSAAALWPLPTLTIFPVLKILSISQLVVK</sequence>
<dbReference type="InterPro" id="IPR009003">
    <property type="entry name" value="Peptidase_S1_PA"/>
</dbReference>
<dbReference type="InterPro" id="IPR043504">
    <property type="entry name" value="Peptidase_S1_PA_chymotrypsin"/>
</dbReference>
<keyword evidence="1" id="KW-1015">Disulfide bond</keyword>
<dbReference type="AlphaFoldDB" id="A0A6A4K7Q8"/>
<keyword evidence="4" id="KW-1185">Reference proteome</keyword>
<evidence type="ECO:0008006" key="5">
    <source>
        <dbReference type="Google" id="ProtNLM"/>
    </source>
</evidence>
<dbReference type="InterPro" id="IPR051487">
    <property type="entry name" value="Ser/Thr_Proteases_Immune/Dev"/>
</dbReference>
<accession>A0A6A4K7Q8</accession>
<comment type="similarity">
    <text evidence="2">Belongs to the peptidase S1 family. CLIP subfamily.</text>
</comment>
<dbReference type="PANTHER" id="PTHR24256">
    <property type="entry name" value="TRYPTASE-RELATED"/>
    <property type="match status" value="1"/>
</dbReference>
<gene>
    <name evidence="3" type="ORF">GE061_016337</name>
</gene>
<evidence type="ECO:0000313" key="3">
    <source>
        <dbReference type="EMBL" id="KAF6207888.1"/>
    </source>
</evidence>
<comment type="caution">
    <text evidence="3">The sequence shown here is derived from an EMBL/GenBank/DDBJ whole genome shotgun (WGS) entry which is preliminary data.</text>
</comment>
<evidence type="ECO:0000256" key="2">
    <source>
        <dbReference type="ARBA" id="ARBA00024195"/>
    </source>
</evidence>